<protein>
    <submittedName>
        <fullName evidence="1">Uncharacterized protein</fullName>
    </submittedName>
</protein>
<gene>
    <name evidence="1" type="ORF">AL544_005220</name>
</gene>
<accession>A0A2J9VKL2</accession>
<organism evidence="1 2">
    <name type="scientific">Vibrio mimicus</name>
    <dbReference type="NCBI Taxonomy" id="674"/>
    <lineage>
        <taxon>Bacteria</taxon>
        <taxon>Pseudomonadati</taxon>
        <taxon>Pseudomonadota</taxon>
        <taxon>Gammaproteobacteria</taxon>
        <taxon>Vibrionales</taxon>
        <taxon>Vibrionaceae</taxon>
        <taxon>Vibrio</taxon>
    </lineage>
</organism>
<keyword evidence="2" id="KW-1185">Reference proteome</keyword>
<comment type="caution">
    <text evidence="1">The sequence shown here is derived from an EMBL/GenBank/DDBJ whole genome shotgun (WGS) entry which is preliminary data.</text>
</comment>
<name>A0A2J9VKL2_VIBMI</name>
<dbReference type="EMBL" id="LOSJ02000001">
    <property type="protein sequence ID" value="PNM64314.1"/>
    <property type="molecule type" value="Genomic_DNA"/>
</dbReference>
<dbReference type="RefSeq" id="WP_001200696.1">
    <property type="nucleotide sequence ID" value="NZ_CAWMSS010000002.1"/>
</dbReference>
<dbReference type="Proteomes" id="UP000053748">
    <property type="component" value="Unassembled WGS sequence"/>
</dbReference>
<sequence>MRAALTTHSHSQLDELEWQSELASWGATCPDWETPEEIELWPENLAAVEWWLTIPGFLKWQNGFCLGMDTHAVQADAQLSGRTVSPCDYAKLKAIAATACDLMNTRPLR</sequence>
<evidence type="ECO:0000313" key="1">
    <source>
        <dbReference type="EMBL" id="PNM64314.1"/>
    </source>
</evidence>
<dbReference type="AlphaFoldDB" id="A0A2J9VKL2"/>
<dbReference type="OrthoDB" id="5906087at2"/>
<evidence type="ECO:0000313" key="2">
    <source>
        <dbReference type="Proteomes" id="UP000053748"/>
    </source>
</evidence>
<reference evidence="1" key="1">
    <citation type="submission" date="2017-12" db="EMBL/GenBank/DDBJ databases">
        <title>FDA dAtabase for Regulatory Grade micrObial Sequences (FDA-ARGOS): Supporting development and validation of Infectious Disease Dx tests.</title>
        <authorList>
            <person name="Hoffmann M."/>
            <person name="Allard M."/>
            <person name="Evans P."/>
            <person name="Brown E."/>
            <person name="Tallon L.J."/>
            <person name="Sadzewicz L."/>
            <person name="Sengamalay N."/>
            <person name="Ott S."/>
            <person name="Godinez A."/>
            <person name="Nagaraj S."/>
            <person name="Vavikolanu K."/>
            <person name="Aluvathingal J."/>
            <person name="Nadendla S."/>
            <person name="Hobson J."/>
            <person name="Sichtig H."/>
        </authorList>
    </citation>
    <scope>NUCLEOTIDE SEQUENCE [LARGE SCALE GENOMIC DNA]</scope>
    <source>
        <strain evidence="1">FDAARGOS_113</strain>
    </source>
</reference>
<proteinExistence type="predicted"/>